<evidence type="ECO:0000313" key="2">
    <source>
        <dbReference type="Proteomes" id="UP000541444"/>
    </source>
</evidence>
<gene>
    <name evidence="1" type="ORF">GIB67_007148</name>
</gene>
<sequence>MISLSSRGNRGRLITESRLSNTVALFFLSLKSYQNWITHATLLFNLISPPSS</sequence>
<protein>
    <submittedName>
        <fullName evidence="1">Uncharacterized protein</fullName>
    </submittedName>
</protein>
<proteinExistence type="predicted"/>
<dbReference type="EMBL" id="JACGCM010001406">
    <property type="protein sequence ID" value="KAF6155711.1"/>
    <property type="molecule type" value="Genomic_DNA"/>
</dbReference>
<dbReference type="Proteomes" id="UP000541444">
    <property type="component" value="Unassembled WGS sequence"/>
</dbReference>
<evidence type="ECO:0000313" key="1">
    <source>
        <dbReference type="EMBL" id="KAF6155711.1"/>
    </source>
</evidence>
<name>A0A7J7MLG2_9MAGN</name>
<keyword evidence="2" id="KW-1185">Reference proteome</keyword>
<organism evidence="1 2">
    <name type="scientific">Kingdonia uniflora</name>
    <dbReference type="NCBI Taxonomy" id="39325"/>
    <lineage>
        <taxon>Eukaryota</taxon>
        <taxon>Viridiplantae</taxon>
        <taxon>Streptophyta</taxon>
        <taxon>Embryophyta</taxon>
        <taxon>Tracheophyta</taxon>
        <taxon>Spermatophyta</taxon>
        <taxon>Magnoliopsida</taxon>
        <taxon>Ranunculales</taxon>
        <taxon>Circaeasteraceae</taxon>
        <taxon>Kingdonia</taxon>
    </lineage>
</organism>
<comment type="caution">
    <text evidence="1">The sequence shown here is derived from an EMBL/GenBank/DDBJ whole genome shotgun (WGS) entry which is preliminary data.</text>
</comment>
<reference evidence="1 2" key="1">
    <citation type="journal article" date="2020" name="IScience">
        <title>Genome Sequencing of the Endangered Kingdonia uniflora (Circaeasteraceae, Ranunculales) Reveals Potential Mechanisms of Evolutionary Specialization.</title>
        <authorList>
            <person name="Sun Y."/>
            <person name="Deng T."/>
            <person name="Zhang A."/>
            <person name="Moore M.J."/>
            <person name="Landis J.B."/>
            <person name="Lin N."/>
            <person name="Zhang H."/>
            <person name="Zhang X."/>
            <person name="Huang J."/>
            <person name="Zhang X."/>
            <person name="Sun H."/>
            <person name="Wang H."/>
        </authorList>
    </citation>
    <scope>NUCLEOTIDE SEQUENCE [LARGE SCALE GENOMIC DNA]</scope>
    <source>
        <strain evidence="1">TB1705</strain>
        <tissue evidence="1">Leaf</tissue>
    </source>
</reference>
<dbReference type="AlphaFoldDB" id="A0A7J7MLG2"/>
<accession>A0A7J7MLG2</accession>